<evidence type="ECO:0000313" key="2">
    <source>
        <dbReference type="EMBL" id="QLY97161.1"/>
    </source>
</evidence>
<organism evidence="1 4">
    <name type="scientific">Escherichia coli</name>
    <dbReference type="NCBI Taxonomy" id="562"/>
    <lineage>
        <taxon>Bacteria</taxon>
        <taxon>Pseudomonadati</taxon>
        <taxon>Pseudomonadota</taxon>
        <taxon>Gammaproteobacteria</taxon>
        <taxon>Enterobacterales</taxon>
        <taxon>Enterobacteriaceae</taxon>
        <taxon>Escherichia</taxon>
    </lineage>
</organism>
<accession>A0A0H0L7Z9</accession>
<dbReference type="SUPFAM" id="SSF51274">
    <property type="entry name" value="Head decoration protein D (gpD, major capsid protein D)"/>
    <property type="match status" value="1"/>
</dbReference>
<dbReference type="EMBL" id="AASDFP010000085">
    <property type="protein sequence ID" value="EFB2195153.1"/>
    <property type="molecule type" value="Genomic_DNA"/>
</dbReference>
<reference evidence="2 3" key="2">
    <citation type="submission" date="2020-06" db="EMBL/GenBank/DDBJ databases">
        <title>REHAB project genomes.</title>
        <authorList>
            <person name="Shaw L.P."/>
        </authorList>
    </citation>
    <scope>NUCLEOTIDE SEQUENCE [LARGE SCALE GENOMIC DNA]</scope>
    <source>
        <strain evidence="2 3">RHBSTW-00177</strain>
    </source>
</reference>
<evidence type="ECO:0000313" key="1">
    <source>
        <dbReference type="EMBL" id="EFB2195153.1"/>
    </source>
</evidence>
<dbReference type="InterPro" id="IPR004195">
    <property type="entry name" value="Head_decoration_D"/>
</dbReference>
<dbReference type="Proteomes" id="UP000519859">
    <property type="component" value="Unassembled WGS sequence"/>
</dbReference>
<dbReference type="RefSeq" id="WP_000190773.1">
    <property type="nucleotide sequence ID" value="NZ_AP025551.1"/>
</dbReference>
<sequence>MATHYTELMAGTEALVTTLGIFSANKGVIPAFTPLMQEDATGALVVWDGSSVGKAVYVSAVQIDTAKKTQAQVYKTGVLNVDALNWPESVKELSVKVAAFVGSGISVQPLARV</sequence>
<dbReference type="Proteomes" id="UP000512182">
    <property type="component" value="Chromosome"/>
</dbReference>
<proteinExistence type="predicted"/>
<dbReference type="Gene3D" id="2.40.300.10">
    <property type="entry name" value="Head decoration protein D"/>
    <property type="match status" value="1"/>
</dbReference>
<dbReference type="InterPro" id="IPR036630">
    <property type="entry name" value="Head_decoration_D_sf"/>
</dbReference>
<dbReference type="EMBL" id="CP056794">
    <property type="protein sequence ID" value="QLY97161.1"/>
    <property type="molecule type" value="Genomic_DNA"/>
</dbReference>
<evidence type="ECO:0000313" key="3">
    <source>
        <dbReference type="Proteomes" id="UP000512182"/>
    </source>
</evidence>
<protein>
    <submittedName>
        <fullName evidence="1">Head decoration protein</fullName>
    </submittedName>
</protein>
<name>A0A0H0L7Z9_ECOLX</name>
<dbReference type="AlphaFoldDB" id="A0A0H0L7Z9"/>
<dbReference type="Pfam" id="PF02924">
    <property type="entry name" value="HDPD"/>
    <property type="match status" value="1"/>
</dbReference>
<evidence type="ECO:0000313" key="4">
    <source>
        <dbReference type="Proteomes" id="UP000519859"/>
    </source>
</evidence>
<gene>
    <name evidence="1" type="ORF">FIJ20_23730</name>
    <name evidence="2" type="ORF">HV109_11245</name>
</gene>
<reference evidence="1 4" key="1">
    <citation type="submission" date="2019-06" db="EMBL/GenBank/DDBJ databases">
        <authorList>
            <consortium name="NARMS: The National Antimicrobial Resistance Monitoring System"/>
        </authorList>
    </citation>
    <scope>NUCLEOTIDE SEQUENCE [LARGE SCALE GENOMIC DNA]</scope>
    <source>
        <strain evidence="1 4">FSIS11921886</strain>
    </source>
</reference>